<dbReference type="PRINTS" id="PR00195">
    <property type="entry name" value="DYNAMIN"/>
</dbReference>
<dbReference type="Gene3D" id="2.30.29.30">
    <property type="entry name" value="Pleckstrin-homology domain (PH domain)/Phosphotyrosine-binding domain (PTB)"/>
    <property type="match status" value="2"/>
</dbReference>
<dbReference type="SUPFAM" id="SSF50729">
    <property type="entry name" value="PH domain-like"/>
    <property type="match status" value="1"/>
</dbReference>
<dbReference type="InterPro" id="IPR027417">
    <property type="entry name" value="P-loop_NTPase"/>
</dbReference>
<evidence type="ECO:0000256" key="4">
    <source>
        <dbReference type="ARBA" id="ARBA00022490"/>
    </source>
</evidence>
<dbReference type="PANTHER" id="PTHR11566">
    <property type="entry name" value="DYNAMIN"/>
    <property type="match status" value="1"/>
</dbReference>
<evidence type="ECO:0000313" key="16">
    <source>
        <dbReference type="Ensembl" id="ENSSLUP00000053398.1"/>
    </source>
</evidence>
<dbReference type="SMART" id="SM00233">
    <property type="entry name" value="PH"/>
    <property type="match status" value="1"/>
</dbReference>
<dbReference type="InterPro" id="IPR011993">
    <property type="entry name" value="PH-like_dom_sf"/>
</dbReference>
<dbReference type="InterPro" id="IPR000375">
    <property type="entry name" value="Dynamin_stalk"/>
</dbReference>
<dbReference type="SUPFAM" id="SSF52540">
    <property type="entry name" value="P-loop containing nucleoside triphosphate hydrolases"/>
    <property type="match status" value="1"/>
</dbReference>
<dbReference type="InterPro" id="IPR003130">
    <property type="entry name" value="GED"/>
</dbReference>
<feature type="domain" description="GED" evidence="14">
    <location>
        <begin position="591"/>
        <end position="682"/>
    </location>
</feature>
<evidence type="ECO:0000256" key="7">
    <source>
        <dbReference type="ARBA" id="ARBA00022741"/>
    </source>
</evidence>
<dbReference type="InterPro" id="IPR045063">
    <property type="entry name" value="Dynamin_N"/>
</dbReference>
<dbReference type="PROSITE" id="PS00410">
    <property type="entry name" value="G_DYNAMIN_1"/>
    <property type="match status" value="1"/>
</dbReference>
<dbReference type="PROSITE" id="PS51388">
    <property type="entry name" value="GED"/>
    <property type="match status" value="1"/>
</dbReference>
<organism evidence="16 17">
    <name type="scientific">Sander lucioperca</name>
    <name type="common">Pike-perch</name>
    <name type="synonym">Perca lucioperca</name>
    <dbReference type="NCBI Taxonomy" id="283035"/>
    <lineage>
        <taxon>Eukaryota</taxon>
        <taxon>Metazoa</taxon>
        <taxon>Chordata</taxon>
        <taxon>Craniata</taxon>
        <taxon>Vertebrata</taxon>
        <taxon>Euteleostomi</taxon>
        <taxon>Actinopterygii</taxon>
        <taxon>Neopterygii</taxon>
        <taxon>Teleostei</taxon>
        <taxon>Neoteleostei</taxon>
        <taxon>Acanthomorphata</taxon>
        <taxon>Eupercaria</taxon>
        <taxon>Perciformes</taxon>
        <taxon>Percoidei</taxon>
        <taxon>Percidae</taxon>
        <taxon>Luciopercinae</taxon>
        <taxon>Sander</taxon>
    </lineage>
</organism>
<feature type="domain" description="Dynamin-type G" evidence="15">
    <location>
        <begin position="28"/>
        <end position="294"/>
    </location>
</feature>
<keyword evidence="17" id="KW-1185">Reference proteome</keyword>
<dbReference type="GO" id="GO:0098793">
    <property type="term" value="C:presynapse"/>
    <property type="evidence" value="ECO:0007669"/>
    <property type="project" value="GOC"/>
</dbReference>
<evidence type="ECO:0000259" key="14">
    <source>
        <dbReference type="PROSITE" id="PS51388"/>
    </source>
</evidence>
<evidence type="ECO:0000256" key="11">
    <source>
        <dbReference type="ARBA" id="ARBA00031810"/>
    </source>
</evidence>
<dbReference type="GO" id="GO:0003924">
    <property type="term" value="F:GTPase activity"/>
    <property type="evidence" value="ECO:0007669"/>
    <property type="project" value="InterPro"/>
</dbReference>
<feature type="compositionally biased region" description="Low complexity" evidence="13">
    <location>
        <begin position="700"/>
        <end position="722"/>
    </location>
</feature>
<dbReference type="FunFam" id="3.40.50.300:FF:000045">
    <property type="entry name" value="dynamin-1 isoform X2"/>
    <property type="match status" value="1"/>
</dbReference>
<keyword evidence="10" id="KW-0505">Motor protein</keyword>
<evidence type="ECO:0000256" key="13">
    <source>
        <dbReference type="SAM" id="MobiDB-lite"/>
    </source>
</evidence>
<evidence type="ECO:0000256" key="5">
    <source>
        <dbReference type="ARBA" id="ARBA00022583"/>
    </source>
</evidence>
<feature type="compositionally biased region" description="Pro residues" evidence="13">
    <location>
        <begin position="723"/>
        <end position="735"/>
    </location>
</feature>
<dbReference type="CDD" id="cd08771">
    <property type="entry name" value="DLP_1"/>
    <property type="match status" value="1"/>
</dbReference>
<dbReference type="AlphaFoldDB" id="A0A8D0AME9"/>
<dbReference type="InterPro" id="IPR022812">
    <property type="entry name" value="Dynamin"/>
</dbReference>
<dbReference type="GO" id="GO:0005525">
    <property type="term" value="F:GTP binding"/>
    <property type="evidence" value="ECO:0007669"/>
    <property type="project" value="UniProtKB-KW"/>
</dbReference>
<proteinExistence type="inferred from homology"/>
<dbReference type="InterPro" id="IPR030381">
    <property type="entry name" value="G_DYNAMIN_dom"/>
</dbReference>
<reference evidence="16" key="2">
    <citation type="submission" date="2025-09" db="UniProtKB">
        <authorList>
            <consortium name="Ensembl"/>
        </authorList>
    </citation>
    <scope>IDENTIFICATION</scope>
</reference>
<dbReference type="Pfam" id="PF01031">
    <property type="entry name" value="Dynamin_M"/>
    <property type="match status" value="1"/>
</dbReference>
<evidence type="ECO:0000256" key="9">
    <source>
        <dbReference type="ARBA" id="ARBA00023134"/>
    </source>
</evidence>
<comment type="similarity">
    <text evidence="12">Belongs to the TRAFAC class dynamin-like GTPase superfamily. Dynamin/Fzo/YdjA family.</text>
</comment>
<dbReference type="InterPro" id="IPR001401">
    <property type="entry name" value="Dynamin_GTPase"/>
</dbReference>
<dbReference type="SMART" id="SM00302">
    <property type="entry name" value="GED"/>
    <property type="match status" value="1"/>
</dbReference>
<dbReference type="Gene3D" id="1.20.120.1240">
    <property type="entry name" value="Dynamin, middle domain"/>
    <property type="match status" value="3"/>
</dbReference>
<keyword evidence="4" id="KW-0963">Cytoplasm</keyword>
<dbReference type="InterPro" id="IPR001849">
    <property type="entry name" value="PH_domain"/>
</dbReference>
<accession>A0A8D0AME9</accession>
<reference evidence="16" key="1">
    <citation type="submission" date="2025-08" db="UniProtKB">
        <authorList>
            <consortium name="Ensembl"/>
        </authorList>
    </citation>
    <scope>IDENTIFICATION</scope>
</reference>
<name>A0A8D0AME9_SANLU</name>
<dbReference type="GO" id="GO:0008017">
    <property type="term" value="F:microtubule binding"/>
    <property type="evidence" value="ECO:0007669"/>
    <property type="project" value="TreeGrafter"/>
</dbReference>
<evidence type="ECO:0000256" key="12">
    <source>
        <dbReference type="RuleBase" id="RU003932"/>
    </source>
</evidence>
<dbReference type="InterPro" id="IPR020850">
    <property type="entry name" value="GED_dom"/>
</dbReference>
<dbReference type="InterPro" id="IPR019762">
    <property type="entry name" value="Dynamin_GTPase_CS"/>
</dbReference>
<dbReference type="GeneTree" id="ENSGT00940000158056"/>
<keyword evidence="9 12" id="KW-0342">GTP-binding</keyword>
<comment type="subcellular location">
    <subcellularLocation>
        <location evidence="1">Cytoplasm</location>
    </subcellularLocation>
</comment>
<keyword evidence="5" id="KW-0254">Endocytosis</keyword>
<feature type="region of interest" description="Disordered" evidence="13">
    <location>
        <begin position="680"/>
        <end position="760"/>
    </location>
</feature>
<sequence>MGNRGMEELIPLVNKLQDAFSSIGQACNLDLPQIAVVGGQSAGKSSVLENFVGRDFLPRGSGIVTRRPLVLQLISATAEWAEFLHCKGKKFTDFDEVRQEIEGETDRVTGANKGISPIPINLRVYSPHVLNLTLIDLPGITKVPVGDQPVDIEQQIRDMILQFITKESCLILAVTPANTDLANSDALKLAKDVDPQGLRTIGVITKLDLMDEGTDARDILENKLLPLRRGYIGVVNRSQKDIDGRKDIKAALDAERKFFLSHASYRHMAEKMGTPRLQRVLNEQLTNHIRDTLPAFRSKLQSQLLALDKEAEEYRGYRPDDPSRKTKQLLQMVQQFSVDFEKRIEGSGDQVDTVELSGGAKINRIFHERFPFELVKMECDEKEMRREISYAIKNIHATSCFTQKLECFPMLREETERIVTSHIRDRESRAKDQVLLLIDIQLSYINTNHEDFIGFANAQQRSSQTNKSQSSAGNQVNICHVIRKGWLTINNISIMKGGAKEYWFVLTAESLSWFKDDEVSLKIITLYSTLSLQNVYKDNRTLELACDSQDDVDSWKSSLLRAGVYPEKVMASETTTATENFSMDPQLERKVETIRNLVDSYMAIVNKCIRDLMPKTIMHLMINNVKDFINAELLAQLYSAGDQNALMDESQEQAQRRDEVLRTHQALTEALAIIGDISTSTITVPMPPPVDNSWVGGPGSRRSPPSSPTAPRRMSSGQRPAPRGAPPPPNRPGPLGPFNNIADSPQAPSRPNRAPPSIPR</sequence>
<keyword evidence="7 12" id="KW-0547">Nucleotide-binding</keyword>
<dbReference type="GO" id="GO:0016185">
    <property type="term" value="P:synaptic vesicle budding from presynaptic endocytic zone membrane"/>
    <property type="evidence" value="ECO:0007669"/>
    <property type="project" value="TreeGrafter"/>
</dbReference>
<dbReference type="GO" id="GO:0005874">
    <property type="term" value="C:microtubule"/>
    <property type="evidence" value="ECO:0007669"/>
    <property type="project" value="UniProtKB-KW"/>
</dbReference>
<dbReference type="Pfam" id="PF02212">
    <property type="entry name" value="GED"/>
    <property type="match status" value="1"/>
</dbReference>
<dbReference type="PANTHER" id="PTHR11566:SF54">
    <property type="entry name" value="DYNAMIN-3"/>
    <property type="match status" value="1"/>
</dbReference>
<gene>
    <name evidence="16" type="primary">dnm3b</name>
</gene>
<evidence type="ECO:0000256" key="1">
    <source>
        <dbReference type="ARBA" id="ARBA00004496"/>
    </source>
</evidence>
<dbReference type="Ensembl" id="ENSSLUT00000054967.1">
    <property type="protein sequence ID" value="ENSSLUP00000053398.1"/>
    <property type="gene ID" value="ENSSLUG00000022964.1"/>
</dbReference>
<dbReference type="Gene3D" id="3.40.50.300">
    <property type="entry name" value="P-loop containing nucleotide triphosphate hydrolases"/>
    <property type="match status" value="1"/>
</dbReference>
<dbReference type="EC" id="3.6.5.5" evidence="2"/>
<dbReference type="SMART" id="SM00053">
    <property type="entry name" value="DYNc"/>
    <property type="match status" value="1"/>
</dbReference>
<keyword evidence="8" id="KW-0378">Hydrolase</keyword>
<keyword evidence="6" id="KW-0493">Microtubule</keyword>
<evidence type="ECO:0000256" key="10">
    <source>
        <dbReference type="ARBA" id="ARBA00023175"/>
    </source>
</evidence>
<evidence type="ECO:0000256" key="2">
    <source>
        <dbReference type="ARBA" id="ARBA00011980"/>
    </source>
</evidence>
<dbReference type="GO" id="GO:0031623">
    <property type="term" value="P:receptor internalization"/>
    <property type="evidence" value="ECO:0007669"/>
    <property type="project" value="TreeGrafter"/>
</dbReference>
<evidence type="ECO:0000256" key="8">
    <source>
        <dbReference type="ARBA" id="ARBA00022801"/>
    </source>
</evidence>
<dbReference type="PROSITE" id="PS51718">
    <property type="entry name" value="G_DYNAMIN_2"/>
    <property type="match status" value="1"/>
</dbReference>
<evidence type="ECO:0000259" key="15">
    <source>
        <dbReference type="PROSITE" id="PS51718"/>
    </source>
</evidence>
<dbReference type="GO" id="GO:0005737">
    <property type="term" value="C:cytoplasm"/>
    <property type="evidence" value="ECO:0007669"/>
    <property type="project" value="UniProtKB-SubCell"/>
</dbReference>
<dbReference type="Pfam" id="PF00350">
    <property type="entry name" value="Dynamin_N"/>
    <property type="match status" value="1"/>
</dbReference>
<evidence type="ECO:0000313" key="17">
    <source>
        <dbReference type="Proteomes" id="UP000694568"/>
    </source>
</evidence>
<protein>
    <recommendedName>
        <fullName evidence="3">Interferon-induced GTP-binding protein Mx</fullName>
        <ecNumber evidence="2">3.6.5.5</ecNumber>
    </recommendedName>
    <alternativeName>
        <fullName evidence="11">Interferon-inducible Mx protein</fullName>
    </alternativeName>
</protein>
<evidence type="ECO:0000256" key="3">
    <source>
        <dbReference type="ARBA" id="ARBA00015210"/>
    </source>
</evidence>
<evidence type="ECO:0000256" key="6">
    <source>
        <dbReference type="ARBA" id="ARBA00022701"/>
    </source>
</evidence>
<dbReference type="GO" id="GO:0005886">
    <property type="term" value="C:plasma membrane"/>
    <property type="evidence" value="ECO:0007669"/>
    <property type="project" value="TreeGrafter"/>
</dbReference>
<dbReference type="Proteomes" id="UP000694568">
    <property type="component" value="Unplaced"/>
</dbReference>